<keyword evidence="1" id="KW-1185">Reference proteome</keyword>
<dbReference type="InterPro" id="IPR043502">
    <property type="entry name" value="DNA/RNA_pol_sf"/>
</dbReference>
<dbReference type="SUPFAM" id="SSF56672">
    <property type="entry name" value="DNA/RNA polymerases"/>
    <property type="match status" value="1"/>
</dbReference>
<organism evidence="1 2">
    <name type="scientific">Strongyloides stercoralis</name>
    <name type="common">Threadworm</name>
    <dbReference type="NCBI Taxonomy" id="6248"/>
    <lineage>
        <taxon>Eukaryota</taxon>
        <taxon>Metazoa</taxon>
        <taxon>Ecdysozoa</taxon>
        <taxon>Nematoda</taxon>
        <taxon>Chromadorea</taxon>
        <taxon>Rhabditida</taxon>
        <taxon>Tylenchina</taxon>
        <taxon>Panagrolaimomorpha</taxon>
        <taxon>Strongyloidoidea</taxon>
        <taxon>Strongyloididae</taxon>
        <taxon>Strongyloides</taxon>
    </lineage>
</organism>
<protein>
    <submittedName>
        <fullName evidence="2">Uncharacterized protein</fullName>
    </submittedName>
</protein>
<dbReference type="AlphaFoldDB" id="A0AAF5DQW7"/>
<evidence type="ECO:0000313" key="2">
    <source>
        <dbReference type="WBParaSite" id="TCONS_00016157.p1"/>
    </source>
</evidence>
<proteinExistence type="predicted"/>
<accession>A0AAF5DQW7</accession>
<reference evidence="2" key="1">
    <citation type="submission" date="2024-02" db="UniProtKB">
        <authorList>
            <consortium name="WormBaseParasite"/>
        </authorList>
    </citation>
    <scope>IDENTIFICATION</scope>
</reference>
<sequence>MKVASLMRAIFDLWRRRMCRSLLKNDTSKTINSEDIFKFIDETVKENCERQSLKLQSYSESKKPEIVFKNLSVDEEREIYSCAEITTIPKNVYDQFPNHLKEKLNRNAKVFRVQGIHNSESSTEGSLMLKLTICNSDHKDLEIEAFIDLLSNIPLLCYNHLKKFNINPINLGFKKGSYQFRDARTEPESRVLLDNDYEPGNKLWAKFTVTEDYVPTRPKMFPVSNNIEHLVLKELEETISKGWLKKVKNELPELPNAKELLLMHGPRLIVFQSGITIPKQRLQALLGIECPDTPSALKRVIAKFQYFSMTVPNFPILVKPLHKQSIGEGKLSDNEGCKSLSVYLACTRYAIASLMTCDYDDGSHRPFAFGGRSLICHEINYLEGTKLLLHRK</sequence>
<evidence type="ECO:0000313" key="1">
    <source>
        <dbReference type="Proteomes" id="UP000035681"/>
    </source>
</evidence>
<dbReference type="Proteomes" id="UP000035681">
    <property type="component" value="Unplaced"/>
</dbReference>
<name>A0AAF5DQW7_STRER</name>
<dbReference type="WBParaSite" id="TCONS_00016157.p1">
    <property type="protein sequence ID" value="TCONS_00016157.p1"/>
    <property type="gene ID" value="XLOC_010806"/>
</dbReference>